<dbReference type="EMBL" id="JAHBMH010000024">
    <property type="protein sequence ID" value="KAK1938624.1"/>
    <property type="molecule type" value="Genomic_DNA"/>
</dbReference>
<feature type="compositionally biased region" description="Polar residues" evidence="1">
    <location>
        <begin position="50"/>
        <end position="59"/>
    </location>
</feature>
<keyword evidence="3" id="KW-1185">Reference proteome</keyword>
<organism evidence="2 3">
    <name type="scientific">Babesia divergens</name>
    <dbReference type="NCBI Taxonomy" id="32595"/>
    <lineage>
        <taxon>Eukaryota</taxon>
        <taxon>Sar</taxon>
        <taxon>Alveolata</taxon>
        <taxon>Apicomplexa</taxon>
        <taxon>Aconoidasida</taxon>
        <taxon>Piroplasmida</taxon>
        <taxon>Babesiidae</taxon>
        <taxon>Babesia</taxon>
    </lineage>
</organism>
<dbReference type="Proteomes" id="UP001195914">
    <property type="component" value="Unassembled WGS sequence"/>
</dbReference>
<evidence type="ECO:0000313" key="3">
    <source>
        <dbReference type="Proteomes" id="UP001195914"/>
    </source>
</evidence>
<evidence type="ECO:0000256" key="1">
    <source>
        <dbReference type="SAM" id="MobiDB-lite"/>
    </source>
</evidence>
<gene>
    <name evidence="2" type="ORF">X943_002828</name>
</gene>
<protein>
    <submittedName>
        <fullName evidence="2">Membrane protein</fullName>
    </submittedName>
</protein>
<sequence>MHLLNGGYFIPQNGDLQFSHMGKVFPQQQEQLQTNAEQSQNRETVEPTLQPGNPNNTDNYDPVEGGSKRSMDNVPVNDMKKSDGYGGHSNGESSANTSNSSTNNTTTTDSSSKVNNSTTNNNTVKHGASNYQGDTSTYVTNNFFNPPIQNEAWEDYPRGAKLELQYLWKRINAIDDKLDKLLPIPGGDPKLDPNNRKGLIITFDSLSDPDKPTVDLQSKHADYDML</sequence>
<comment type="caution">
    <text evidence="2">The sequence shown here is derived from an EMBL/GenBank/DDBJ whole genome shotgun (WGS) entry which is preliminary data.</text>
</comment>
<accession>A0AAD9GHM3</accession>
<feature type="region of interest" description="Disordered" evidence="1">
    <location>
        <begin position="29"/>
        <end position="133"/>
    </location>
</feature>
<feature type="compositionally biased region" description="Low complexity" evidence="1">
    <location>
        <begin position="93"/>
        <end position="123"/>
    </location>
</feature>
<dbReference type="AlphaFoldDB" id="A0AAD9GHM3"/>
<reference evidence="2" key="2">
    <citation type="submission" date="2021-05" db="EMBL/GenBank/DDBJ databases">
        <authorList>
            <person name="Pain A."/>
        </authorList>
    </citation>
    <scope>NUCLEOTIDE SEQUENCE</scope>
    <source>
        <strain evidence="2">1802A</strain>
    </source>
</reference>
<proteinExistence type="predicted"/>
<reference evidence="2" key="1">
    <citation type="journal article" date="2014" name="Nucleic Acids Res.">
        <title>The evolutionary dynamics of variant antigen genes in Babesia reveal a history of genomic innovation underlying host-parasite interaction.</title>
        <authorList>
            <person name="Jackson A.P."/>
            <person name="Otto T.D."/>
            <person name="Darby A."/>
            <person name="Ramaprasad A."/>
            <person name="Xia D."/>
            <person name="Echaide I.E."/>
            <person name="Farber M."/>
            <person name="Gahlot S."/>
            <person name="Gamble J."/>
            <person name="Gupta D."/>
            <person name="Gupta Y."/>
            <person name="Jackson L."/>
            <person name="Malandrin L."/>
            <person name="Malas T.B."/>
            <person name="Moussa E."/>
            <person name="Nair M."/>
            <person name="Reid A.J."/>
            <person name="Sanders M."/>
            <person name="Sharma J."/>
            <person name="Tracey A."/>
            <person name="Quail M.A."/>
            <person name="Weir W."/>
            <person name="Wastling J.M."/>
            <person name="Hall N."/>
            <person name="Willadsen P."/>
            <person name="Lingelbach K."/>
            <person name="Shiels B."/>
            <person name="Tait A."/>
            <person name="Berriman M."/>
            <person name="Allred D.R."/>
            <person name="Pain A."/>
        </authorList>
    </citation>
    <scope>NUCLEOTIDE SEQUENCE</scope>
    <source>
        <strain evidence="2">1802A</strain>
    </source>
</reference>
<name>A0AAD9GHM3_BABDI</name>
<feature type="compositionally biased region" description="Low complexity" evidence="1">
    <location>
        <begin position="29"/>
        <end position="39"/>
    </location>
</feature>
<evidence type="ECO:0000313" key="2">
    <source>
        <dbReference type="EMBL" id="KAK1938624.1"/>
    </source>
</evidence>